<dbReference type="KEGG" id="nhe:NECHADRAFT_75942"/>
<proteinExistence type="predicted"/>
<dbReference type="AlphaFoldDB" id="C7Z614"/>
<sequence length="144" mass="15266">MNGSPIRKLADSSLAILSGHKDPQAPSTNDQVGAPCQLKRALIGLWPPDVRSLYALMGRLGGKKNVCLTAHVGVTREAPQLLGGQTYSAVQIDDAADATTSLKYSALGDFFSGKVVDNLFFITFAARSLMGTEPKGRLGEAWCS</sequence>
<reference evidence="1 2" key="1">
    <citation type="journal article" date="2009" name="PLoS Genet.">
        <title>The genome of Nectria haematococca: contribution of supernumerary chromosomes to gene expansion.</title>
        <authorList>
            <person name="Coleman J.J."/>
            <person name="Rounsley S.D."/>
            <person name="Rodriguez-Carres M."/>
            <person name="Kuo A."/>
            <person name="Wasmann C.C."/>
            <person name="Grimwood J."/>
            <person name="Schmutz J."/>
            <person name="Taga M."/>
            <person name="White G.J."/>
            <person name="Zhou S."/>
            <person name="Schwartz D.C."/>
            <person name="Freitag M."/>
            <person name="Ma L.J."/>
            <person name="Danchin E.G."/>
            <person name="Henrissat B."/>
            <person name="Coutinho P.M."/>
            <person name="Nelson D.R."/>
            <person name="Straney D."/>
            <person name="Napoli C.A."/>
            <person name="Barker B.M."/>
            <person name="Gribskov M."/>
            <person name="Rep M."/>
            <person name="Kroken S."/>
            <person name="Molnar I."/>
            <person name="Rensing C."/>
            <person name="Kennell J.C."/>
            <person name="Zamora J."/>
            <person name="Farman M.L."/>
            <person name="Selker E.U."/>
            <person name="Salamov A."/>
            <person name="Shapiro H."/>
            <person name="Pangilinan J."/>
            <person name="Lindquist E."/>
            <person name="Lamers C."/>
            <person name="Grigoriev I.V."/>
            <person name="Geiser D.M."/>
            <person name="Covert S.F."/>
            <person name="Temporini E."/>
            <person name="Vanetten H.D."/>
        </authorList>
    </citation>
    <scope>NUCLEOTIDE SEQUENCE [LARGE SCALE GENOMIC DNA]</scope>
    <source>
        <strain evidence="2">ATCC MYA-4622 / CBS 123669 / FGSC 9596 / NRRL 45880 / 77-13-4</strain>
    </source>
</reference>
<evidence type="ECO:0000313" key="1">
    <source>
        <dbReference type="EMBL" id="EEU40619.1"/>
    </source>
</evidence>
<dbReference type="InParanoid" id="C7Z614"/>
<dbReference type="Proteomes" id="UP000005206">
    <property type="component" value="Chromosome 2"/>
</dbReference>
<dbReference type="VEuPathDB" id="FungiDB:NECHADRAFT_75942"/>
<accession>C7Z614</accession>
<keyword evidence="2" id="KW-1185">Reference proteome</keyword>
<dbReference type="RefSeq" id="XP_003046332.1">
    <property type="nucleotide sequence ID" value="XM_003046286.1"/>
</dbReference>
<dbReference type="GeneID" id="9678437"/>
<gene>
    <name evidence="1" type="ORF">NECHADRAFT_75942</name>
</gene>
<protein>
    <submittedName>
        <fullName evidence="1">Uncharacterized protein</fullName>
    </submittedName>
</protein>
<dbReference type="EMBL" id="GG698910">
    <property type="protein sequence ID" value="EEU40619.1"/>
    <property type="molecule type" value="Genomic_DNA"/>
</dbReference>
<dbReference type="HOGENOM" id="CLU_1796978_0_0_1"/>
<name>C7Z614_FUSV7</name>
<organism evidence="1 2">
    <name type="scientific">Fusarium vanettenii (strain ATCC MYA-4622 / CBS 123669 / FGSC 9596 / NRRL 45880 / 77-13-4)</name>
    <name type="common">Fusarium solani subsp. pisi</name>
    <dbReference type="NCBI Taxonomy" id="660122"/>
    <lineage>
        <taxon>Eukaryota</taxon>
        <taxon>Fungi</taxon>
        <taxon>Dikarya</taxon>
        <taxon>Ascomycota</taxon>
        <taxon>Pezizomycotina</taxon>
        <taxon>Sordariomycetes</taxon>
        <taxon>Hypocreomycetidae</taxon>
        <taxon>Hypocreales</taxon>
        <taxon>Nectriaceae</taxon>
        <taxon>Fusarium</taxon>
        <taxon>Fusarium solani species complex</taxon>
        <taxon>Fusarium vanettenii</taxon>
    </lineage>
</organism>
<evidence type="ECO:0000313" key="2">
    <source>
        <dbReference type="Proteomes" id="UP000005206"/>
    </source>
</evidence>